<dbReference type="AlphaFoldDB" id="A9NK36"/>
<sequence>MECVCSNLYDNLKFPVLFRYKRSSSLSFGLFMVVRLSQILRKYVISQLEMYLLCLHRFLLDLSLRGMISYSRDTLSMYLCYVVKCKLNANHASLQ</sequence>
<dbReference type="EMBL" id="EF081609">
    <property type="protein sequence ID" value="ABK20997.1"/>
    <property type="molecule type" value="mRNA"/>
</dbReference>
<proteinExistence type="evidence at transcript level"/>
<name>A9NK36_PICSI</name>
<organism evidence="1">
    <name type="scientific">Picea sitchensis</name>
    <name type="common">Sitka spruce</name>
    <name type="synonym">Pinus sitchensis</name>
    <dbReference type="NCBI Taxonomy" id="3332"/>
    <lineage>
        <taxon>Eukaryota</taxon>
        <taxon>Viridiplantae</taxon>
        <taxon>Streptophyta</taxon>
        <taxon>Embryophyta</taxon>
        <taxon>Tracheophyta</taxon>
        <taxon>Spermatophyta</taxon>
        <taxon>Pinopsida</taxon>
        <taxon>Pinidae</taxon>
        <taxon>Conifers I</taxon>
        <taxon>Pinales</taxon>
        <taxon>Pinaceae</taxon>
        <taxon>Picea</taxon>
    </lineage>
</organism>
<reference evidence="1" key="1">
    <citation type="journal article" date="2008" name="BMC Genomics">
        <title>A conifer genomics resource of 200,000 spruce (Picea spp.) ESTs and 6,464 high-quality, sequence-finished full-length cDNAs for Sitka spruce (Picea sitchensis).</title>
        <authorList>
            <person name="Ralph S.G."/>
            <person name="Chun H.J."/>
            <person name="Kolosova N."/>
            <person name="Cooper D."/>
            <person name="Oddy C."/>
            <person name="Ritland C.E."/>
            <person name="Kirkpatrick R."/>
            <person name="Moore R."/>
            <person name="Barber S."/>
            <person name="Holt R.A."/>
            <person name="Jones S.J."/>
            <person name="Marra M.A."/>
            <person name="Douglas C.J."/>
            <person name="Ritland K."/>
            <person name="Bohlmann J."/>
        </authorList>
    </citation>
    <scope>NUCLEOTIDE SEQUENCE</scope>
    <source>
        <tissue evidence="1">Green portion of the leader tissue</tissue>
    </source>
</reference>
<accession>A9NK36</accession>
<protein>
    <submittedName>
        <fullName evidence="1">Uncharacterized protein</fullName>
    </submittedName>
</protein>
<evidence type="ECO:0000313" key="1">
    <source>
        <dbReference type="EMBL" id="ABK20997.1"/>
    </source>
</evidence>